<dbReference type="RefSeq" id="WP_092002300.1">
    <property type="nucleotide sequence ID" value="NZ_FMYQ01000026.1"/>
</dbReference>
<evidence type="ECO:0000313" key="1">
    <source>
        <dbReference type="EMBL" id="SDD81262.1"/>
    </source>
</evidence>
<dbReference type="InterPro" id="IPR010272">
    <property type="entry name" value="T6SS_TssF"/>
</dbReference>
<dbReference type="Pfam" id="PF05947">
    <property type="entry name" value="T6SS_TssF"/>
    <property type="match status" value="1"/>
</dbReference>
<protein>
    <submittedName>
        <fullName evidence="1">Type VI secretion system protein ImpG</fullName>
    </submittedName>
</protein>
<dbReference type="NCBIfam" id="TIGR03359">
    <property type="entry name" value="VI_chp_6"/>
    <property type="match status" value="1"/>
</dbReference>
<dbReference type="Proteomes" id="UP000198908">
    <property type="component" value="Unassembled WGS sequence"/>
</dbReference>
<keyword evidence="2" id="KW-1185">Reference proteome</keyword>
<dbReference type="PANTHER" id="PTHR35370:SF1">
    <property type="entry name" value="TYPE VI SECRETION SYSTEM COMPONENT TSSF1"/>
    <property type="match status" value="1"/>
</dbReference>
<accession>A0A1G6XTB2</accession>
<sequence>MNNQLLEHYNRELAYLRELGAEFAALHPKIAGRLGMRDMDAADPYVERLLEGFAFLTARIHLKMDAEFPDFSQRLLDILYPNYLAPTPSMAIAELVPDSHKGDINNGYLVPRGTPMESMSLKRQGMTCTYVTAHDVVLQPIELTHVELGGLPAGLSLAALGAEAGLCQSALRIRFAVSPQAMLRNLRMDRLALHLSGPAMQAQQLLELLMQHTVGVAGQIRGASPQQIVLPASALRHDGFTPDEALLPNDLRGFDAYRLLQEYFAFAARFLFCSIHGLGPLFERCPEPGSGQSETFDVVVLLDHYDANLASLVDVRHLALHCTPIINLYPKTADRIALDERTTEYHVVVDRVKPLDHEVFSVRRLSASSNEQRETQTFRPFYHTQHTDHTDFGAYFSVRREPRLSSAHGRRTTYAGSETFVSLVDQQQAPWRSNLKYMTADVLCTNRDLPLLLQGREIDDFALVSSFPVRETRLRRSPTPPLPALSRDLVTWGLISQLQINYLGLMERDPVEGASALRQLLSLHASLSEPAVARQIEGIRHCRLRPVHRRAAHAGPAMFARGVAIDLTVDEQAFSGTTPYLFGAVLEHLFSRLVTINSFVETTLHSQQRGEIAFWAPRTGGKALL</sequence>
<dbReference type="EMBL" id="FMYQ01000026">
    <property type="protein sequence ID" value="SDD81262.1"/>
    <property type="molecule type" value="Genomic_DNA"/>
</dbReference>
<evidence type="ECO:0000313" key="2">
    <source>
        <dbReference type="Proteomes" id="UP000198908"/>
    </source>
</evidence>
<dbReference type="OrthoDB" id="9763676at2"/>
<dbReference type="PANTHER" id="PTHR35370">
    <property type="entry name" value="CYTOPLASMIC PROTEIN-RELATED-RELATED"/>
    <property type="match status" value="1"/>
</dbReference>
<gene>
    <name evidence="1" type="ORF">SAMN05421548_1268</name>
</gene>
<reference evidence="2" key="1">
    <citation type="submission" date="2016-09" db="EMBL/GenBank/DDBJ databases">
        <authorList>
            <person name="Varghese N."/>
            <person name="Submissions S."/>
        </authorList>
    </citation>
    <scope>NUCLEOTIDE SEQUENCE [LARGE SCALE GENOMIC DNA]</scope>
    <source>
        <strain evidence="2">TNe-862</strain>
    </source>
</reference>
<name>A0A1G6XTB2_9BURK</name>
<proteinExistence type="predicted"/>
<organism evidence="1 2">
    <name type="scientific">Paraburkholderia lycopersici</name>
    <dbReference type="NCBI Taxonomy" id="416944"/>
    <lineage>
        <taxon>Bacteria</taxon>
        <taxon>Pseudomonadati</taxon>
        <taxon>Pseudomonadota</taxon>
        <taxon>Betaproteobacteria</taxon>
        <taxon>Burkholderiales</taxon>
        <taxon>Burkholderiaceae</taxon>
        <taxon>Paraburkholderia</taxon>
    </lineage>
</organism>
<dbReference type="STRING" id="416944.SAMN05421548_1268"/>
<dbReference type="AlphaFoldDB" id="A0A1G6XTB2"/>
<dbReference type="PIRSF" id="PIRSF028304">
    <property type="entry name" value="UCP028304"/>
    <property type="match status" value="1"/>
</dbReference>